<dbReference type="SUPFAM" id="SSF52540">
    <property type="entry name" value="P-loop containing nucleoside triphosphate hydrolases"/>
    <property type="match status" value="1"/>
</dbReference>
<evidence type="ECO:0000313" key="3">
    <source>
        <dbReference type="EMBL" id="CAE0305151.1"/>
    </source>
</evidence>
<dbReference type="AlphaFoldDB" id="A0A7S3MKN2"/>
<dbReference type="FunFam" id="3.40.50.300:FF:001447">
    <property type="entry name" value="Ras-related protein Rab-1B"/>
    <property type="match status" value="1"/>
</dbReference>
<dbReference type="PROSITE" id="PS51419">
    <property type="entry name" value="RAB"/>
    <property type="match status" value="1"/>
</dbReference>
<name>A0A7S3MKN2_9SPIT</name>
<protein>
    <submittedName>
        <fullName evidence="3">Uncharacterized protein</fullName>
    </submittedName>
</protein>
<dbReference type="NCBIfam" id="TIGR00231">
    <property type="entry name" value="small_GTP"/>
    <property type="match status" value="1"/>
</dbReference>
<sequence length="232" mass="26885">MAKALGEYDYEDVFDRKVGQAQKLQRCDIKLIICGDSAVGKSKLVERFLLDDYEERTSSTHALTMFRYNYTMNNKTYKVDIWDTAGQESFNELHPTYYFGAHVCIMVFDVTRKVTYTNLRNWYAEMRNQCPHIPCICIANKVDLQEQAVNRRYKFFEEIKCPLEFVSAADGTNVVAIFQQALEAGLEYKKNPHEDDFMNDILDLLDDSKPTRRIGGGGAAREEEKKDDDFTF</sequence>
<gene>
    <name evidence="3" type="ORF">FEHR0123_LOCUS55</name>
</gene>
<dbReference type="Gene3D" id="3.40.50.300">
    <property type="entry name" value="P-loop containing nucleotide triphosphate hydrolases"/>
    <property type="match status" value="1"/>
</dbReference>
<dbReference type="GO" id="GO:0005525">
    <property type="term" value="F:GTP binding"/>
    <property type="evidence" value="ECO:0007669"/>
    <property type="project" value="InterPro"/>
</dbReference>
<evidence type="ECO:0000256" key="1">
    <source>
        <dbReference type="ARBA" id="ARBA00022741"/>
    </source>
</evidence>
<dbReference type="PRINTS" id="PR00449">
    <property type="entry name" value="RASTRNSFRMNG"/>
</dbReference>
<proteinExistence type="predicted"/>
<feature type="compositionally biased region" description="Basic and acidic residues" evidence="2">
    <location>
        <begin position="220"/>
        <end position="232"/>
    </location>
</feature>
<dbReference type="GO" id="GO:0003924">
    <property type="term" value="F:GTPase activity"/>
    <property type="evidence" value="ECO:0007669"/>
    <property type="project" value="InterPro"/>
</dbReference>
<dbReference type="EMBL" id="HBIE01000217">
    <property type="protein sequence ID" value="CAE0305151.1"/>
    <property type="molecule type" value="Transcribed_RNA"/>
</dbReference>
<dbReference type="InterPro" id="IPR005225">
    <property type="entry name" value="Small_GTP-bd"/>
</dbReference>
<accession>A0A7S3MKN2</accession>
<evidence type="ECO:0000256" key="2">
    <source>
        <dbReference type="SAM" id="MobiDB-lite"/>
    </source>
</evidence>
<organism evidence="3">
    <name type="scientific">Favella ehrenbergii</name>
    <dbReference type="NCBI Taxonomy" id="182087"/>
    <lineage>
        <taxon>Eukaryota</taxon>
        <taxon>Sar</taxon>
        <taxon>Alveolata</taxon>
        <taxon>Ciliophora</taxon>
        <taxon>Intramacronucleata</taxon>
        <taxon>Spirotrichea</taxon>
        <taxon>Choreotrichia</taxon>
        <taxon>Tintinnida</taxon>
        <taxon>Xystonellidae</taxon>
        <taxon>Favella</taxon>
    </lineage>
</organism>
<dbReference type="PANTHER" id="PTHR47978">
    <property type="match status" value="1"/>
</dbReference>
<keyword evidence="1" id="KW-0547">Nucleotide-binding</keyword>
<reference evidence="3" key="1">
    <citation type="submission" date="2021-01" db="EMBL/GenBank/DDBJ databases">
        <authorList>
            <person name="Corre E."/>
            <person name="Pelletier E."/>
            <person name="Niang G."/>
            <person name="Scheremetjew M."/>
            <person name="Finn R."/>
            <person name="Kale V."/>
            <person name="Holt S."/>
            <person name="Cochrane G."/>
            <person name="Meng A."/>
            <person name="Brown T."/>
            <person name="Cohen L."/>
        </authorList>
    </citation>
    <scope>NUCLEOTIDE SEQUENCE</scope>
    <source>
        <strain evidence="3">Fehren 1</strain>
    </source>
</reference>
<dbReference type="Pfam" id="PF00071">
    <property type="entry name" value="Ras"/>
    <property type="match status" value="1"/>
</dbReference>
<dbReference type="InterPro" id="IPR001806">
    <property type="entry name" value="Small_GTPase"/>
</dbReference>
<dbReference type="SMART" id="SM00175">
    <property type="entry name" value="RAB"/>
    <property type="match status" value="1"/>
</dbReference>
<dbReference type="SMART" id="SM00173">
    <property type="entry name" value="RAS"/>
    <property type="match status" value="1"/>
</dbReference>
<dbReference type="SMART" id="SM00174">
    <property type="entry name" value="RHO"/>
    <property type="match status" value="1"/>
</dbReference>
<feature type="region of interest" description="Disordered" evidence="2">
    <location>
        <begin position="209"/>
        <end position="232"/>
    </location>
</feature>
<dbReference type="InterPro" id="IPR027417">
    <property type="entry name" value="P-loop_NTPase"/>
</dbReference>
<dbReference type="SMART" id="SM00176">
    <property type="entry name" value="RAN"/>
    <property type="match status" value="1"/>
</dbReference>